<keyword evidence="2" id="KW-1185">Reference proteome</keyword>
<accession>A0A811Z0F1</accession>
<organism evidence="1 2">
    <name type="scientific">Nyctereutes procyonoides</name>
    <name type="common">Raccoon dog</name>
    <name type="synonym">Canis procyonoides</name>
    <dbReference type="NCBI Taxonomy" id="34880"/>
    <lineage>
        <taxon>Eukaryota</taxon>
        <taxon>Metazoa</taxon>
        <taxon>Chordata</taxon>
        <taxon>Craniata</taxon>
        <taxon>Vertebrata</taxon>
        <taxon>Euteleostomi</taxon>
        <taxon>Mammalia</taxon>
        <taxon>Eutheria</taxon>
        <taxon>Laurasiatheria</taxon>
        <taxon>Carnivora</taxon>
        <taxon>Caniformia</taxon>
        <taxon>Canidae</taxon>
        <taxon>Nyctereutes</taxon>
    </lineage>
</organism>
<dbReference type="Proteomes" id="UP000645828">
    <property type="component" value="Unassembled WGS sequence"/>
</dbReference>
<evidence type="ECO:0000313" key="1">
    <source>
        <dbReference type="EMBL" id="CAD7682455.1"/>
    </source>
</evidence>
<dbReference type="PANTHER" id="PTHR13016">
    <property type="entry name" value="AMMECR1 HOMOLOG"/>
    <property type="match status" value="1"/>
</dbReference>
<protein>
    <submittedName>
        <fullName evidence="1">(raccoon dog) hypothetical protein</fullName>
    </submittedName>
</protein>
<comment type="caution">
    <text evidence="1">The sequence shown here is derived from an EMBL/GenBank/DDBJ whole genome shotgun (WGS) entry which is preliminary data.</text>
</comment>
<sequence>MEYIVMENSPQLSLTLVQKLLKTTSSSQENVSDLSLGLRNSPITQMNPKSGALSTPPWPNRTANTTKNLVVIKETCCYYFDIFCCHFYGFPQPQLPRFTNDPYLLPVITIEGYGIQIEFINQKNWDQIQTIVSLPRKGGLKSPITRELRKTIKHTSYQSEKVTISYAEYIVSQQHCFQNHTLHTLPHTIITADI</sequence>
<dbReference type="SUPFAM" id="SSF143447">
    <property type="entry name" value="AMMECR1-like"/>
    <property type="match status" value="1"/>
</dbReference>
<dbReference type="GO" id="GO:0005634">
    <property type="term" value="C:nucleus"/>
    <property type="evidence" value="ECO:0007669"/>
    <property type="project" value="TreeGrafter"/>
</dbReference>
<dbReference type="AlphaFoldDB" id="A0A811Z0F1"/>
<name>A0A811Z0F1_NYCPR</name>
<evidence type="ECO:0000313" key="2">
    <source>
        <dbReference type="Proteomes" id="UP000645828"/>
    </source>
</evidence>
<gene>
    <name evidence="1" type="ORF">NYPRO_LOCUS15247</name>
</gene>
<dbReference type="PANTHER" id="PTHR13016:SF1">
    <property type="entry name" value="AMMECR1-LIKE PROTEIN"/>
    <property type="match status" value="1"/>
</dbReference>
<proteinExistence type="predicted"/>
<dbReference type="EMBL" id="CAJHUB010000754">
    <property type="protein sequence ID" value="CAD7682455.1"/>
    <property type="molecule type" value="Genomic_DNA"/>
</dbReference>
<dbReference type="InterPro" id="IPR036071">
    <property type="entry name" value="AMMECR1_dom_sf"/>
</dbReference>
<dbReference type="InterPro" id="IPR023473">
    <property type="entry name" value="AMMECR1"/>
</dbReference>
<reference evidence="1" key="1">
    <citation type="submission" date="2020-12" db="EMBL/GenBank/DDBJ databases">
        <authorList>
            <consortium name="Molecular Ecology Group"/>
        </authorList>
    </citation>
    <scope>NUCLEOTIDE SEQUENCE</scope>
    <source>
        <strain evidence="1">TBG_1078</strain>
    </source>
</reference>